<evidence type="ECO:0000256" key="8">
    <source>
        <dbReference type="ARBA" id="ARBA00022989"/>
    </source>
</evidence>
<proteinExistence type="inferred from homology"/>
<organism evidence="18 19">
    <name type="scientific">Sphaeramia orbicularis</name>
    <name type="common">orbiculate cardinalfish</name>
    <dbReference type="NCBI Taxonomy" id="375764"/>
    <lineage>
        <taxon>Eukaryota</taxon>
        <taxon>Metazoa</taxon>
        <taxon>Chordata</taxon>
        <taxon>Craniata</taxon>
        <taxon>Vertebrata</taxon>
        <taxon>Euteleostomi</taxon>
        <taxon>Actinopterygii</taxon>
        <taxon>Neopterygii</taxon>
        <taxon>Teleostei</taxon>
        <taxon>Neoteleostei</taxon>
        <taxon>Acanthomorphata</taxon>
        <taxon>Gobiaria</taxon>
        <taxon>Kurtiformes</taxon>
        <taxon>Apogonoidei</taxon>
        <taxon>Apogonidae</taxon>
        <taxon>Apogoninae</taxon>
        <taxon>Sphaeramia</taxon>
    </lineage>
</organism>
<dbReference type="InterPro" id="IPR056588">
    <property type="entry name" value="EGF_LRP2"/>
</dbReference>
<keyword evidence="7" id="KW-0677">Repeat</keyword>
<keyword evidence="5" id="KW-0812">Transmembrane</keyword>
<dbReference type="Gene3D" id="2.120.10.30">
    <property type="entry name" value="TolB, C-terminal domain"/>
    <property type="match status" value="3"/>
</dbReference>
<feature type="disulfide bond" evidence="15">
    <location>
        <begin position="984"/>
        <end position="996"/>
    </location>
</feature>
<dbReference type="AlphaFoldDB" id="A0A672YZ18"/>
<protein>
    <recommendedName>
        <fullName evidence="17">EGF-like domain-containing protein</fullName>
    </recommendedName>
</protein>
<dbReference type="InterPro" id="IPR036055">
    <property type="entry name" value="LDL_receptor-like_sf"/>
</dbReference>
<dbReference type="Pfam" id="PF00058">
    <property type="entry name" value="Ldl_recept_b"/>
    <property type="match status" value="6"/>
</dbReference>
<feature type="disulfide bond" evidence="15">
    <location>
        <begin position="909"/>
        <end position="921"/>
    </location>
</feature>
<keyword evidence="9" id="KW-0472">Membrane</keyword>
<dbReference type="SMART" id="SM00192">
    <property type="entry name" value="LDLa"/>
    <property type="match status" value="2"/>
</dbReference>
<evidence type="ECO:0000256" key="11">
    <source>
        <dbReference type="ARBA" id="ARBA00023170"/>
    </source>
</evidence>
<evidence type="ECO:0000256" key="12">
    <source>
        <dbReference type="ARBA" id="ARBA00023176"/>
    </source>
</evidence>
<evidence type="ECO:0000256" key="5">
    <source>
        <dbReference type="ARBA" id="ARBA00022692"/>
    </source>
</evidence>
<dbReference type="Pfam" id="PF00057">
    <property type="entry name" value="Ldl_recept_a"/>
    <property type="match status" value="2"/>
</dbReference>
<keyword evidence="11" id="KW-0675">Receptor</keyword>
<feature type="repeat" description="LDL-receptor class B" evidence="16">
    <location>
        <begin position="131"/>
        <end position="177"/>
    </location>
</feature>
<evidence type="ECO:0000256" key="7">
    <source>
        <dbReference type="ARBA" id="ARBA00022737"/>
    </source>
</evidence>
<evidence type="ECO:0000313" key="19">
    <source>
        <dbReference type="Proteomes" id="UP000472271"/>
    </source>
</evidence>
<dbReference type="Pfam" id="PF24468">
    <property type="entry name" value="EGF_LRP2"/>
    <property type="match status" value="1"/>
</dbReference>
<evidence type="ECO:0000256" key="3">
    <source>
        <dbReference type="ARBA" id="ARBA00022536"/>
    </source>
</evidence>
<evidence type="ECO:0000313" key="18">
    <source>
        <dbReference type="Ensembl" id="ENSSORP00005009976.1"/>
    </source>
</evidence>
<keyword evidence="19" id="KW-1185">Reference proteome</keyword>
<dbReference type="PROSITE" id="PS50068">
    <property type="entry name" value="LDLRA_2"/>
    <property type="match status" value="2"/>
</dbReference>
<dbReference type="FunFam" id="2.10.25.10:FF:000505">
    <property type="entry name" value="Low-density lipoprotein receptor-related protein 1"/>
    <property type="match status" value="1"/>
</dbReference>
<dbReference type="PANTHER" id="PTHR46513">
    <property type="entry name" value="VITELLOGENIN RECEPTOR-LIKE PROTEIN-RELATED-RELATED"/>
    <property type="match status" value="1"/>
</dbReference>
<dbReference type="Ensembl" id="ENSSORT00005010306.1">
    <property type="protein sequence ID" value="ENSSORP00005009976.1"/>
    <property type="gene ID" value="ENSSORG00005005434.1"/>
</dbReference>
<keyword evidence="10 15" id="KW-1015">Disulfide bond</keyword>
<reference evidence="18" key="2">
    <citation type="submission" date="2025-08" db="UniProtKB">
        <authorList>
            <consortium name="Ensembl"/>
        </authorList>
    </citation>
    <scope>IDENTIFICATION</scope>
</reference>
<keyword evidence="3" id="KW-0245">EGF-like domain</keyword>
<evidence type="ECO:0000256" key="2">
    <source>
        <dbReference type="ARBA" id="ARBA00009939"/>
    </source>
</evidence>
<feature type="repeat" description="LDL-receptor class B" evidence="16">
    <location>
        <begin position="346"/>
        <end position="388"/>
    </location>
</feature>
<dbReference type="Proteomes" id="UP000472271">
    <property type="component" value="Chromosome 21"/>
</dbReference>
<dbReference type="FunFam" id="2.120.10.30:FF:000012">
    <property type="entry name" value="Low density lipoprotein receptor-related protein 1"/>
    <property type="match status" value="1"/>
</dbReference>
<feature type="disulfide bond" evidence="15">
    <location>
        <begin position="1003"/>
        <end position="1018"/>
    </location>
</feature>
<dbReference type="Gene3D" id="4.10.400.10">
    <property type="entry name" value="Low-density Lipoprotein Receptor"/>
    <property type="match status" value="2"/>
</dbReference>
<dbReference type="FunFam" id="2.120.10.30:FF:000009">
    <property type="entry name" value="Putative low-density lipoprotein receptor-related protein 1B"/>
    <property type="match status" value="1"/>
</dbReference>
<dbReference type="InterPro" id="IPR000742">
    <property type="entry name" value="EGF"/>
</dbReference>
<accession>A0A672YZ18</accession>
<dbReference type="GO" id="GO:0060070">
    <property type="term" value="P:canonical Wnt signaling pathway"/>
    <property type="evidence" value="ECO:0007669"/>
    <property type="project" value="TreeGrafter"/>
</dbReference>
<dbReference type="SMART" id="SM00135">
    <property type="entry name" value="LY"/>
    <property type="match status" value="13"/>
</dbReference>
<feature type="repeat" description="LDL-receptor class B" evidence="16">
    <location>
        <begin position="88"/>
        <end position="130"/>
    </location>
</feature>
<evidence type="ECO:0000256" key="4">
    <source>
        <dbReference type="ARBA" id="ARBA00022583"/>
    </source>
</evidence>
<feature type="domain" description="EGF-like" evidence="17">
    <location>
        <begin position="553"/>
        <end position="590"/>
    </location>
</feature>
<keyword evidence="4" id="KW-0254">Endocytosis</keyword>
<dbReference type="SUPFAM" id="SSF63825">
    <property type="entry name" value="YWTD domain"/>
    <property type="match status" value="3"/>
</dbReference>
<name>A0A672YZ18_9TELE</name>
<feature type="repeat" description="LDL-receptor class B" evidence="16">
    <location>
        <begin position="674"/>
        <end position="716"/>
    </location>
</feature>
<sequence>AFIIFSIRHEIRRIDLHKRDYSLLVPGLRNTIALDFHFNRSLLYWTDVVEDKIYRGRFSESGGMYSPRTHTHHGLATPEGLAVDWITGKLYWIDSNLDQIEVAKLNGDMRTTLIAGGMEHPRAIALDPGQGILFWTDWDATFPRIEAASMSGGGRHIVFKDMEIGAWPNGLTLDHLEKRIVWTDARYDTRGFKPGYLSHPFAVSLFGGNVYWTDWRTNTLARANKWTGQNVTVIQKTSAQPFDLQIFHPSRQPQASNPCEENDGRGPCSHLCLINYNRTASCTCPHLMKLSPNKQSCFALKRFLLYVRRSEIRGVDIDNPYMNVMTALTVPDIDDVAVVDYDAQEERIYWADIKTQTIKRAFINGTQLETIISADIVNCRGLALDWLSRNLYWLNHGFNLIEISRLNGAYRSVVISEGLDQPRAIAVHPQKGYLFWTEWGQNPCIGRSRLDGSDQVTLVNSGIMWPNGISIDYEENTLYWCDARTDKIERINLETGESREIVLSVANVDLFSVAVFGPYIYWSDRIIQQTHKQFQETISDGLLHSSLVPGTNPCARSNGGCQQLCFHLGSGRRTCSCAHGRLAEDGFACERYEGYLLYSERTILKSIHLSDENDLNSPVQPFENPSLFKNVIALAFDYSQTTAFVDVNLFALKHGENFGVDIIYVLFSVDWIGKNLYWCDAERKTLEVSKANGLYPTVLISSGLKNPTDLVLDPQTGFVFWVDCCEPPHIGRIGMDGRGQTVIIDTEIYSPTALTIDYTNKRLYWADDNHILFSNMDGNQRRKVPYDHIQGVMALTLFEDFVYWTDGKSKSLRRAHKTTGAQGMELLNSWQAINRMLKTSVQIFYLRLTVKLQHTNKICLNSVHCLIPKHQCQIANGGCSHLCLLSPGGEHKCASFLFSLFFASEPVTCNHKDFACANGDCISSRFRCDGDYDCLDNSDEASVCMFMCGVYKAERMVNELECALSGIVGCKDIFQEISCCEAHCGDDQFQCHNNLCISLKWLCDGQEDCKMGEDEKNCQGTGELQMLLQNSGCIAHRDGNRELVLFENWIPVAQFLGIVCLPA</sequence>
<dbReference type="PRINTS" id="PR00261">
    <property type="entry name" value="LDLRECEPTOR"/>
</dbReference>
<dbReference type="PROSITE" id="PS01209">
    <property type="entry name" value="LDLRA_1"/>
    <property type="match status" value="1"/>
</dbReference>
<dbReference type="GO" id="GO:0042813">
    <property type="term" value="F:Wnt receptor activity"/>
    <property type="evidence" value="ECO:0007669"/>
    <property type="project" value="TreeGrafter"/>
</dbReference>
<feature type="domain" description="EGF-like" evidence="17">
    <location>
        <begin position="258"/>
        <end position="298"/>
    </location>
</feature>
<reference evidence="18" key="1">
    <citation type="submission" date="2019-06" db="EMBL/GenBank/DDBJ databases">
        <authorList>
            <consortium name="Wellcome Sanger Institute Data Sharing"/>
        </authorList>
    </citation>
    <scope>NUCLEOTIDE SEQUENCE [LARGE SCALE GENOMIC DNA]</scope>
</reference>
<evidence type="ECO:0000256" key="14">
    <source>
        <dbReference type="ARBA" id="ARBA00037878"/>
    </source>
</evidence>
<dbReference type="GO" id="GO:0005905">
    <property type="term" value="C:clathrin-coated pit"/>
    <property type="evidence" value="ECO:0007669"/>
    <property type="project" value="UniProtKB-KW"/>
</dbReference>
<evidence type="ECO:0000259" key="17">
    <source>
        <dbReference type="SMART" id="SM00181"/>
    </source>
</evidence>
<dbReference type="GO" id="GO:0005886">
    <property type="term" value="C:plasma membrane"/>
    <property type="evidence" value="ECO:0007669"/>
    <property type="project" value="TreeGrafter"/>
</dbReference>
<dbReference type="PROSITE" id="PS51120">
    <property type="entry name" value="LDLRB"/>
    <property type="match status" value="7"/>
</dbReference>
<dbReference type="SUPFAM" id="SSF57424">
    <property type="entry name" value="LDL receptor-like module"/>
    <property type="match status" value="2"/>
</dbReference>
<reference evidence="18" key="3">
    <citation type="submission" date="2025-09" db="UniProtKB">
        <authorList>
            <consortium name="Ensembl"/>
        </authorList>
    </citation>
    <scope>IDENTIFICATION</scope>
</reference>
<dbReference type="SUPFAM" id="SSF57196">
    <property type="entry name" value="EGF/Laminin"/>
    <property type="match status" value="1"/>
</dbReference>
<comment type="subcellular location">
    <subcellularLocation>
        <location evidence="14">Membrane</location>
        <location evidence="14">Coated pit</location>
    </subcellularLocation>
    <subcellularLocation>
        <location evidence="1">Membrane</location>
        <topology evidence="1">Single-pass type I membrane protein</topology>
    </subcellularLocation>
</comment>
<dbReference type="InterPro" id="IPR000033">
    <property type="entry name" value="LDLR_classB_rpt"/>
</dbReference>
<dbReference type="InterPro" id="IPR050778">
    <property type="entry name" value="Cueball_EGF_LRP_Nidogen"/>
</dbReference>
<evidence type="ECO:0000256" key="10">
    <source>
        <dbReference type="ARBA" id="ARBA00023157"/>
    </source>
</evidence>
<feature type="repeat" description="LDL-receptor class B" evidence="16">
    <location>
        <begin position="432"/>
        <end position="475"/>
    </location>
</feature>
<evidence type="ECO:0000256" key="1">
    <source>
        <dbReference type="ARBA" id="ARBA00004479"/>
    </source>
</evidence>
<feature type="disulfide bond" evidence="15">
    <location>
        <begin position="991"/>
        <end position="1009"/>
    </location>
</feature>
<dbReference type="InterPro" id="IPR002172">
    <property type="entry name" value="LDrepeatLR_classA_rpt"/>
</dbReference>
<dbReference type="PANTHER" id="PTHR46513:SF37">
    <property type="entry name" value="LDL RECEPTOR RELATED PROTEIN 1-RELATED"/>
    <property type="match status" value="1"/>
</dbReference>
<evidence type="ECO:0000256" key="13">
    <source>
        <dbReference type="ARBA" id="ARBA00023180"/>
    </source>
</evidence>
<dbReference type="CDD" id="cd00112">
    <property type="entry name" value="LDLa"/>
    <property type="match status" value="2"/>
</dbReference>
<dbReference type="FunFam" id="4.10.400.10:FF:000024">
    <property type="entry name" value="Low-density lipoprotein RecePtor related"/>
    <property type="match status" value="1"/>
</dbReference>
<comment type="caution">
    <text evidence="15">Lacks conserved residue(s) required for the propagation of feature annotation.</text>
</comment>
<dbReference type="SMART" id="SM00181">
    <property type="entry name" value="EGF"/>
    <property type="match status" value="3"/>
</dbReference>
<keyword evidence="12" id="KW-0168">Coated pit</keyword>
<dbReference type="GO" id="GO:0006897">
    <property type="term" value="P:endocytosis"/>
    <property type="evidence" value="ECO:0007669"/>
    <property type="project" value="UniProtKB-KW"/>
</dbReference>
<comment type="similarity">
    <text evidence="2">Belongs to the LDLR family.</text>
</comment>
<dbReference type="InterPro" id="IPR023415">
    <property type="entry name" value="LDLR_class-A_CS"/>
</dbReference>
<dbReference type="FunFam" id="2.120.10.30:FF:000241">
    <property type="entry name" value="Low-density lipoprotein receptor-related protein 6"/>
    <property type="match status" value="1"/>
</dbReference>
<dbReference type="GO" id="GO:0017147">
    <property type="term" value="F:Wnt-protein binding"/>
    <property type="evidence" value="ECO:0007669"/>
    <property type="project" value="TreeGrafter"/>
</dbReference>
<evidence type="ECO:0000256" key="16">
    <source>
        <dbReference type="PROSITE-ProRule" id="PRU00461"/>
    </source>
</evidence>
<feature type="disulfide bond" evidence="15">
    <location>
        <begin position="916"/>
        <end position="934"/>
    </location>
</feature>
<feature type="repeat" description="LDL-receptor class B" evidence="16">
    <location>
        <begin position="389"/>
        <end position="431"/>
    </location>
</feature>
<evidence type="ECO:0000256" key="9">
    <source>
        <dbReference type="ARBA" id="ARBA00023136"/>
    </source>
</evidence>
<evidence type="ECO:0000256" key="15">
    <source>
        <dbReference type="PROSITE-ProRule" id="PRU00124"/>
    </source>
</evidence>
<keyword evidence="13" id="KW-0325">Glycoprotein</keyword>
<dbReference type="InterPro" id="IPR011042">
    <property type="entry name" value="6-blade_b-propeller_TolB-like"/>
</dbReference>
<feature type="repeat" description="LDL-receptor class B" evidence="16">
    <location>
        <begin position="717"/>
        <end position="760"/>
    </location>
</feature>
<keyword evidence="6" id="KW-0732">Signal</keyword>
<evidence type="ECO:0000256" key="6">
    <source>
        <dbReference type="ARBA" id="ARBA00022729"/>
    </source>
</evidence>
<feature type="domain" description="EGF-like" evidence="17">
    <location>
        <begin position="983"/>
        <end position="1019"/>
    </location>
</feature>
<keyword evidence="8" id="KW-1133">Transmembrane helix</keyword>